<dbReference type="EMBL" id="JALPRK010000010">
    <property type="protein sequence ID" value="MCK8487972.1"/>
    <property type="molecule type" value="Genomic_DNA"/>
</dbReference>
<dbReference type="InterPro" id="IPR011006">
    <property type="entry name" value="CheY-like_superfamily"/>
</dbReference>
<protein>
    <submittedName>
        <fullName evidence="7">Response regulator</fullName>
    </submittedName>
</protein>
<dbReference type="GO" id="GO:0043565">
    <property type="term" value="F:sequence-specific DNA binding"/>
    <property type="evidence" value="ECO:0007669"/>
    <property type="project" value="InterPro"/>
</dbReference>
<dbReference type="AlphaFoldDB" id="A0A9X1Y5X8"/>
<dbReference type="GO" id="GO:0000160">
    <property type="term" value="P:phosphorelay signal transduction system"/>
    <property type="evidence" value="ECO:0007669"/>
    <property type="project" value="InterPro"/>
</dbReference>
<accession>A0A9X1Y5X8</accession>
<evidence type="ECO:0000313" key="8">
    <source>
        <dbReference type="Proteomes" id="UP001139534"/>
    </source>
</evidence>
<dbReference type="Pfam" id="PF00072">
    <property type="entry name" value="Response_reg"/>
    <property type="match status" value="1"/>
</dbReference>
<keyword evidence="1" id="KW-0805">Transcription regulation</keyword>
<dbReference type="RefSeq" id="WP_248552056.1">
    <property type="nucleotide sequence ID" value="NZ_JALPRK010000010.1"/>
</dbReference>
<keyword evidence="8" id="KW-1185">Reference proteome</keyword>
<dbReference type="SMART" id="SM00342">
    <property type="entry name" value="HTH_ARAC"/>
    <property type="match status" value="1"/>
</dbReference>
<sequence length="261" mass="29464">MSSILLVDDERWVRTALRKVIERCGQPCRIVRECANGQEALEWLANHEADVVMTDVRMPVMDGIALVQALRERANPPEVVMISGYDDFPYLQFALRAQVADYLLKPVEVEDMSRCLGSILDRLAKTKGNDTEPPTTAGTRLPAWGVLPEEMTESPIRQAVRYIDAALPGDVSLQEVAAQVHLNPSYLSQLFKQQMNMNFIDYVLEQRMARAKQLLAQTSMRISEIAERVGYSDLAYFSNAYKRVTGMTPTEYRRRCGSSSP</sequence>
<dbReference type="InterPro" id="IPR009057">
    <property type="entry name" value="Homeodomain-like_sf"/>
</dbReference>
<evidence type="ECO:0000256" key="2">
    <source>
        <dbReference type="ARBA" id="ARBA00023125"/>
    </source>
</evidence>
<dbReference type="SUPFAM" id="SSF46689">
    <property type="entry name" value="Homeodomain-like"/>
    <property type="match status" value="2"/>
</dbReference>
<dbReference type="InterPro" id="IPR020449">
    <property type="entry name" value="Tscrpt_reg_AraC-type_HTH"/>
</dbReference>
<dbReference type="PANTHER" id="PTHR43280:SF28">
    <property type="entry name" value="HTH-TYPE TRANSCRIPTIONAL ACTIVATOR RHAS"/>
    <property type="match status" value="1"/>
</dbReference>
<dbReference type="InterPro" id="IPR018060">
    <property type="entry name" value="HTH_AraC"/>
</dbReference>
<dbReference type="SUPFAM" id="SSF52172">
    <property type="entry name" value="CheY-like"/>
    <property type="match status" value="1"/>
</dbReference>
<dbReference type="Pfam" id="PF12833">
    <property type="entry name" value="HTH_18"/>
    <property type="match status" value="1"/>
</dbReference>
<feature type="domain" description="HTH araC/xylS-type" evidence="5">
    <location>
        <begin position="157"/>
        <end position="255"/>
    </location>
</feature>
<keyword evidence="4" id="KW-0597">Phosphoprotein</keyword>
<keyword evidence="2" id="KW-0238">DNA-binding</keyword>
<dbReference type="PROSITE" id="PS50110">
    <property type="entry name" value="RESPONSE_REGULATORY"/>
    <property type="match status" value="1"/>
</dbReference>
<feature type="domain" description="Response regulatory" evidence="6">
    <location>
        <begin position="3"/>
        <end position="120"/>
    </location>
</feature>
<reference evidence="7" key="1">
    <citation type="submission" date="2022-04" db="EMBL/GenBank/DDBJ databases">
        <authorList>
            <person name="Seo M.-J."/>
        </authorList>
    </citation>
    <scope>NUCLEOTIDE SEQUENCE</scope>
    <source>
        <strain evidence="7">MBLB2552</strain>
    </source>
</reference>
<evidence type="ECO:0000256" key="4">
    <source>
        <dbReference type="PROSITE-ProRule" id="PRU00169"/>
    </source>
</evidence>
<evidence type="ECO:0000259" key="5">
    <source>
        <dbReference type="PROSITE" id="PS01124"/>
    </source>
</evidence>
<gene>
    <name evidence="7" type="ORF">M0651_12390</name>
</gene>
<dbReference type="PROSITE" id="PS00041">
    <property type="entry name" value="HTH_ARAC_FAMILY_1"/>
    <property type="match status" value="1"/>
</dbReference>
<evidence type="ECO:0000256" key="3">
    <source>
        <dbReference type="ARBA" id="ARBA00023163"/>
    </source>
</evidence>
<keyword evidence="3" id="KW-0804">Transcription</keyword>
<dbReference type="InterPro" id="IPR001789">
    <property type="entry name" value="Sig_transdc_resp-reg_receiver"/>
</dbReference>
<organism evidence="7 8">
    <name type="scientific">Paenibacillus mellifer</name>
    <dbReference type="NCBI Taxonomy" id="2937794"/>
    <lineage>
        <taxon>Bacteria</taxon>
        <taxon>Bacillati</taxon>
        <taxon>Bacillota</taxon>
        <taxon>Bacilli</taxon>
        <taxon>Bacillales</taxon>
        <taxon>Paenibacillaceae</taxon>
        <taxon>Paenibacillus</taxon>
    </lineage>
</organism>
<dbReference type="InterPro" id="IPR018062">
    <property type="entry name" value="HTH_AraC-typ_CS"/>
</dbReference>
<name>A0A9X1Y5X8_9BACL</name>
<evidence type="ECO:0000256" key="1">
    <source>
        <dbReference type="ARBA" id="ARBA00023015"/>
    </source>
</evidence>
<evidence type="ECO:0000313" key="7">
    <source>
        <dbReference type="EMBL" id="MCK8487972.1"/>
    </source>
</evidence>
<dbReference type="CDD" id="cd17536">
    <property type="entry name" value="REC_YesN-like"/>
    <property type="match status" value="1"/>
</dbReference>
<proteinExistence type="predicted"/>
<feature type="modified residue" description="4-aspartylphosphate" evidence="4">
    <location>
        <position position="55"/>
    </location>
</feature>
<dbReference type="Gene3D" id="3.40.50.2300">
    <property type="match status" value="1"/>
</dbReference>
<dbReference type="GO" id="GO:0003700">
    <property type="term" value="F:DNA-binding transcription factor activity"/>
    <property type="evidence" value="ECO:0007669"/>
    <property type="project" value="InterPro"/>
</dbReference>
<dbReference type="PRINTS" id="PR00032">
    <property type="entry name" value="HTHARAC"/>
</dbReference>
<evidence type="ECO:0000259" key="6">
    <source>
        <dbReference type="PROSITE" id="PS50110"/>
    </source>
</evidence>
<dbReference type="PANTHER" id="PTHR43280">
    <property type="entry name" value="ARAC-FAMILY TRANSCRIPTIONAL REGULATOR"/>
    <property type="match status" value="1"/>
</dbReference>
<dbReference type="Gene3D" id="1.10.10.60">
    <property type="entry name" value="Homeodomain-like"/>
    <property type="match status" value="2"/>
</dbReference>
<comment type="caution">
    <text evidence="7">The sequence shown here is derived from an EMBL/GenBank/DDBJ whole genome shotgun (WGS) entry which is preliminary data.</text>
</comment>
<dbReference type="Proteomes" id="UP001139534">
    <property type="component" value="Unassembled WGS sequence"/>
</dbReference>
<dbReference type="SMART" id="SM00448">
    <property type="entry name" value="REC"/>
    <property type="match status" value="1"/>
</dbReference>
<dbReference type="PROSITE" id="PS01124">
    <property type="entry name" value="HTH_ARAC_FAMILY_2"/>
    <property type="match status" value="1"/>
</dbReference>